<dbReference type="RefSeq" id="WP_094475029.1">
    <property type="nucleotide sequence ID" value="NZ_NOXT01000124.1"/>
</dbReference>
<keyword evidence="2" id="KW-1133">Transmembrane helix</keyword>
<keyword evidence="4" id="KW-1185">Reference proteome</keyword>
<protein>
    <submittedName>
        <fullName evidence="3">Uncharacterized protein</fullName>
    </submittedName>
</protein>
<dbReference type="Proteomes" id="UP000216991">
    <property type="component" value="Unassembled WGS sequence"/>
</dbReference>
<proteinExistence type="predicted"/>
<reference evidence="3 4" key="1">
    <citation type="submission" date="2017-07" db="EMBL/GenBank/DDBJ databases">
        <title>Sandarakinorhabdus cyanobacteriorum sp. nov., a novel bacterium isolated from cyanobacterial aggregates in a eutrophic lake.</title>
        <authorList>
            <person name="Cai H."/>
        </authorList>
    </citation>
    <scope>NUCLEOTIDE SEQUENCE [LARGE SCALE GENOMIC DNA]</scope>
    <source>
        <strain evidence="3 4">TH057</strain>
    </source>
</reference>
<evidence type="ECO:0000256" key="2">
    <source>
        <dbReference type="SAM" id="Phobius"/>
    </source>
</evidence>
<dbReference type="EMBL" id="NOXT01000124">
    <property type="protein sequence ID" value="OYQ24735.1"/>
    <property type="molecule type" value="Genomic_DNA"/>
</dbReference>
<name>A0A255Y7Z1_9SPHN</name>
<keyword evidence="2" id="KW-0812">Transmembrane</keyword>
<evidence type="ECO:0000256" key="1">
    <source>
        <dbReference type="SAM" id="MobiDB-lite"/>
    </source>
</evidence>
<accession>A0A255Y7Z1</accession>
<evidence type="ECO:0000313" key="4">
    <source>
        <dbReference type="Proteomes" id="UP000216991"/>
    </source>
</evidence>
<comment type="caution">
    <text evidence="3">The sequence shown here is derived from an EMBL/GenBank/DDBJ whole genome shotgun (WGS) entry which is preliminary data.</text>
</comment>
<evidence type="ECO:0000313" key="3">
    <source>
        <dbReference type="EMBL" id="OYQ24735.1"/>
    </source>
</evidence>
<sequence length="128" mass="13275">MAEDGQGDGKPEPDKLTRLAEDAAAAGRRALDNETGRQVADIADAGFTRAGQVVDNLLDSPGGQQLKQGANDLLNKAGPVSQSDAGRNIIAGAAVGFFIGLIFSFIGIFWGTMLGAGLGFLRTITRRS</sequence>
<keyword evidence="2" id="KW-0472">Membrane</keyword>
<feature type="transmembrane region" description="Helical" evidence="2">
    <location>
        <begin position="89"/>
        <end position="121"/>
    </location>
</feature>
<dbReference type="OrthoDB" id="7594939at2"/>
<organism evidence="3 4">
    <name type="scientific">Sandarakinorhabdus cyanobacteriorum</name>
    <dbReference type="NCBI Taxonomy" id="1981098"/>
    <lineage>
        <taxon>Bacteria</taxon>
        <taxon>Pseudomonadati</taxon>
        <taxon>Pseudomonadota</taxon>
        <taxon>Alphaproteobacteria</taxon>
        <taxon>Sphingomonadales</taxon>
        <taxon>Sphingosinicellaceae</taxon>
        <taxon>Sandarakinorhabdus</taxon>
    </lineage>
</organism>
<dbReference type="AlphaFoldDB" id="A0A255Y7Z1"/>
<feature type="region of interest" description="Disordered" evidence="1">
    <location>
        <begin position="1"/>
        <end position="34"/>
    </location>
</feature>
<gene>
    <name evidence="3" type="ORF">CHU93_15370</name>
</gene>
<feature type="compositionally biased region" description="Basic and acidic residues" evidence="1">
    <location>
        <begin position="7"/>
        <end position="21"/>
    </location>
</feature>